<name>A0A9Q9B9B5_9PEZI</name>
<evidence type="ECO:0000313" key="1">
    <source>
        <dbReference type="EMBL" id="USW59667.1"/>
    </source>
</evidence>
<dbReference type="EMBL" id="CP099431">
    <property type="protein sequence ID" value="USW59667.1"/>
    <property type="molecule type" value="Genomic_DNA"/>
</dbReference>
<organism evidence="1 2">
    <name type="scientific">Septoria linicola</name>
    <dbReference type="NCBI Taxonomy" id="215465"/>
    <lineage>
        <taxon>Eukaryota</taxon>
        <taxon>Fungi</taxon>
        <taxon>Dikarya</taxon>
        <taxon>Ascomycota</taxon>
        <taxon>Pezizomycotina</taxon>
        <taxon>Dothideomycetes</taxon>
        <taxon>Dothideomycetidae</taxon>
        <taxon>Mycosphaerellales</taxon>
        <taxon>Mycosphaerellaceae</taxon>
        <taxon>Septoria</taxon>
    </lineage>
</organism>
<sequence length="129" mass="14689">MNDEDPPTPEQLPIVMAALAPRALQPDVHTLGRWRHLTTPDLEHYYNLLEADYNKRKGMVLLALEHHAHVQVLTPGARQFAGLLEQLCQCVMSTLWSEKTEILNELVRRWDAEAQRERGAERVGPTIGC</sequence>
<proteinExistence type="predicted"/>
<reference evidence="1" key="1">
    <citation type="submission" date="2022-06" db="EMBL/GenBank/DDBJ databases">
        <title>Complete genome sequences of two strains of the flax pathogen Septoria linicola.</title>
        <authorList>
            <person name="Lapalu N."/>
            <person name="Simon A."/>
            <person name="Demenou B."/>
            <person name="Paumier D."/>
            <person name="Guillot M.-P."/>
            <person name="Gout L."/>
            <person name="Valade R."/>
        </authorList>
    </citation>
    <scope>NUCLEOTIDE SEQUENCE</scope>
    <source>
        <strain evidence="1">SE15195</strain>
    </source>
</reference>
<gene>
    <name evidence="1" type="ORF">Slin15195_G129860</name>
</gene>
<keyword evidence="2" id="KW-1185">Reference proteome</keyword>
<evidence type="ECO:0000313" key="2">
    <source>
        <dbReference type="Proteomes" id="UP001056384"/>
    </source>
</evidence>
<dbReference type="Proteomes" id="UP001056384">
    <property type="component" value="Chromosome 14"/>
</dbReference>
<accession>A0A9Q9B9B5</accession>
<protein>
    <submittedName>
        <fullName evidence="1">Uncharacterized protein</fullName>
    </submittedName>
</protein>
<dbReference type="AlphaFoldDB" id="A0A9Q9B9B5"/>